<comment type="subcellular location">
    <subcellularLocation>
        <location evidence="1">Cell outer membrane</location>
    </subcellularLocation>
</comment>
<dbReference type="OrthoDB" id="1080118at2"/>
<dbReference type="SUPFAM" id="SSF48452">
    <property type="entry name" value="TPR-like"/>
    <property type="match status" value="1"/>
</dbReference>
<dbReference type="STRING" id="36874.HQ34_02240"/>
<keyword evidence="3" id="KW-0732">Signal</keyword>
<evidence type="ECO:0000256" key="1">
    <source>
        <dbReference type="ARBA" id="ARBA00004442"/>
    </source>
</evidence>
<accession>A0A099WYC1</accession>
<comment type="similarity">
    <text evidence="2">Belongs to the SusD family.</text>
</comment>
<evidence type="ECO:0000259" key="7">
    <source>
        <dbReference type="Pfam" id="PF14322"/>
    </source>
</evidence>
<dbReference type="EMBL" id="JQJD01000050">
    <property type="protein sequence ID" value="KGN79410.1"/>
    <property type="molecule type" value="Genomic_DNA"/>
</dbReference>
<dbReference type="GO" id="GO:0009279">
    <property type="term" value="C:cell outer membrane"/>
    <property type="evidence" value="ECO:0007669"/>
    <property type="project" value="UniProtKB-SubCell"/>
</dbReference>
<evidence type="ECO:0008006" key="10">
    <source>
        <dbReference type="Google" id="ProtNLM"/>
    </source>
</evidence>
<feature type="domain" description="RagB/SusD" evidence="6">
    <location>
        <begin position="384"/>
        <end position="517"/>
    </location>
</feature>
<evidence type="ECO:0000256" key="3">
    <source>
        <dbReference type="ARBA" id="ARBA00022729"/>
    </source>
</evidence>
<dbReference type="Pfam" id="PF07980">
    <property type="entry name" value="SusD_RagB"/>
    <property type="match status" value="1"/>
</dbReference>
<keyword evidence="5" id="KW-0998">Cell outer membrane</keyword>
<reference evidence="8 9" key="1">
    <citation type="submission" date="2014-08" db="EMBL/GenBank/DDBJ databases">
        <title>Porphyromonas cangingivalis strain:COT-109_OH1386 Genome sequencing.</title>
        <authorList>
            <person name="Wallis C."/>
            <person name="Deusch O."/>
            <person name="O'Flynn C."/>
            <person name="Davis I."/>
            <person name="Jospin G."/>
            <person name="Darling A.E."/>
            <person name="Coil D.A."/>
            <person name="Alexiev A."/>
            <person name="Horsfall A."/>
            <person name="Kirkwood N."/>
            <person name="Harris S."/>
            <person name="Eisen J.A."/>
        </authorList>
    </citation>
    <scope>NUCLEOTIDE SEQUENCE [LARGE SCALE GENOMIC DNA]</scope>
    <source>
        <strain evidence="9">COT-109 OH1386</strain>
    </source>
</reference>
<proteinExistence type="inferred from homology"/>
<dbReference type="InterPro" id="IPR011990">
    <property type="entry name" value="TPR-like_helical_dom_sf"/>
</dbReference>
<dbReference type="Proteomes" id="UP000030125">
    <property type="component" value="Unassembled WGS sequence"/>
</dbReference>
<dbReference type="RefSeq" id="WP_036845091.1">
    <property type="nucleotide sequence ID" value="NZ_CALTZT010000045.1"/>
</dbReference>
<evidence type="ECO:0000256" key="2">
    <source>
        <dbReference type="ARBA" id="ARBA00006275"/>
    </source>
</evidence>
<evidence type="ECO:0000313" key="9">
    <source>
        <dbReference type="Proteomes" id="UP000030125"/>
    </source>
</evidence>
<dbReference type="InterPro" id="IPR012944">
    <property type="entry name" value="SusD_RagB_dom"/>
</dbReference>
<dbReference type="InterPro" id="IPR033985">
    <property type="entry name" value="SusD-like_N"/>
</dbReference>
<protein>
    <recommendedName>
        <fullName evidence="10">Starch-binding associating with outer membrane</fullName>
    </recommendedName>
</protein>
<keyword evidence="4" id="KW-0472">Membrane</keyword>
<evidence type="ECO:0000256" key="4">
    <source>
        <dbReference type="ARBA" id="ARBA00023136"/>
    </source>
</evidence>
<dbReference type="PROSITE" id="PS51257">
    <property type="entry name" value="PROKAR_LIPOPROTEIN"/>
    <property type="match status" value="1"/>
</dbReference>
<dbReference type="Pfam" id="PF14322">
    <property type="entry name" value="SusD-like_3"/>
    <property type="match status" value="1"/>
</dbReference>
<evidence type="ECO:0000256" key="5">
    <source>
        <dbReference type="ARBA" id="ARBA00023237"/>
    </source>
</evidence>
<dbReference type="Gene3D" id="1.25.40.390">
    <property type="match status" value="1"/>
</dbReference>
<organism evidence="8 9">
    <name type="scientific">Porphyromonas cangingivalis</name>
    <dbReference type="NCBI Taxonomy" id="36874"/>
    <lineage>
        <taxon>Bacteria</taxon>
        <taxon>Pseudomonadati</taxon>
        <taxon>Bacteroidota</taxon>
        <taxon>Bacteroidia</taxon>
        <taxon>Bacteroidales</taxon>
        <taxon>Porphyromonadaceae</taxon>
        <taxon>Porphyromonas</taxon>
    </lineage>
</organism>
<dbReference type="eggNOG" id="COG0457">
    <property type="taxonomic scope" value="Bacteria"/>
</dbReference>
<evidence type="ECO:0000259" key="6">
    <source>
        <dbReference type="Pfam" id="PF07980"/>
    </source>
</evidence>
<comment type="caution">
    <text evidence="8">The sequence shown here is derived from an EMBL/GenBank/DDBJ whole genome shotgun (WGS) entry which is preliminary data.</text>
</comment>
<gene>
    <name evidence="8" type="ORF">HQ35_07530</name>
</gene>
<sequence length="519" mass="58991">MNKIYLKTIPGVIMMLLMMMSSCNLDRLPSNAIPEHMSLKTVEHVKFWEAGFMAGLRTVQKGIFENLQDVQADQLNASIGFANNMVDAYAWESFKAANEDLGSVWHAYYNRIKNINYALPRFSQIPAKTAEDRAIIDRATGVGHFLRAYYYFNLSIRYAKPYNAETAETDLGVPLVLIYDQYGMPARATNKAVYEHILNVDIKEAKRLLGAMDGRPMASNITKDAVLALEARIKLYMSDWKGALAASEALISSGTYTLSTPVEESFRLMWHQSLSTEEILQLQIQRPDELPNTSNYYGATTVYEQEHGLRNNPDYLPSQWMVNLYSDADIRKKVYFEKQNCFYQGETYLLNVISKFKGDVDFATLIGSVYSVWGGYVPNSLTNPKVFRIAEQYLIAAEAAYMSGDADRAVKYLNQLRYSRRLGRVNATGNKLLREIRDERTRELAFEGFRLWDLRRWNMPMKRHSPQTLSGGATPFLYNGAGLDLEIPAGHDKFVWAIPSNDIKTNPNIANQQNPGWGL</sequence>
<name>A0A099WYC1_PORCN</name>
<keyword evidence="9" id="KW-1185">Reference proteome</keyword>
<evidence type="ECO:0000313" key="8">
    <source>
        <dbReference type="EMBL" id="KGN79410.1"/>
    </source>
</evidence>
<feature type="domain" description="SusD-like N-terminal" evidence="7">
    <location>
        <begin position="74"/>
        <end position="235"/>
    </location>
</feature>
<dbReference type="AlphaFoldDB" id="A0A099WYC1"/>